<name>A0A1I7XFY5_HETBA</name>
<evidence type="ECO:0000313" key="9">
    <source>
        <dbReference type="WBParaSite" id="Hba_16394"/>
    </source>
</evidence>
<feature type="domain" description="ILEI/PANDER" evidence="7">
    <location>
        <begin position="647"/>
        <end position="705"/>
    </location>
</feature>
<evidence type="ECO:0000256" key="2">
    <source>
        <dbReference type="ARBA" id="ARBA00010905"/>
    </source>
</evidence>
<evidence type="ECO:0000256" key="3">
    <source>
        <dbReference type="ARBA" id="ARBA00022525"/>
    </source>
</evidence>
<feature type="compositionally biased region" description="Basic and acidic residues" evidence="6">
    <location>
        <begin position="66"/>
        <end position="84"/>
    </location>
</feature>
<dbReference type="WBParaSite" id="Hba_16394">
    <property type="protein sequence ID" value="Hba_16394"/>
    <property type="gene ID" value="Hba_16394"/>
</dbReference>
<dbReference type="InterPro" id="IPR039477">
    <property type="entry name" value="ILEI/PANDER_dom"/>
</dbReference>
<evidence type="ECO:0000256" key="1">
    <source>
        <dbReference type="ARBA" id="ARBA00004613"/>
    </source>
</evidence>
<feature type="domain" description="ILEI/PANDER" evidence="7">
    <location>
        <begin position="445"/>
        <end position="530"/>
    </location>
</feature>
<dbReference type="Proteomes" id="UP000095283">
    <property type="component" value="Unplaced"/>
</dbReference>
<keyword evidence="5" id="KW-1015">Disulfide bond</keyword>
<evidence type="ECO:0000259" key="7">
    <source>
        <dbReference type="Pfam" id="PF15711"/>
    </source>
</evidence>
<dbReference type="InterPro" id="IPR039220">
    <property type="entry name" value="FAM3"/>
</dbReference>
<dbReference type="Gene3D" id="2.120.10.30">
    <property type="entry name" value="TolB, C-terminal domain"/>
    <property type="match status" value="1"/>
</dbReference>
<dbReference type="AlphaFoldDB" id="A0A1I7XFY5"/>
<dbReference type="PANTHER" id="PTHR14592">
    <property type="entry name" value="UNCHARACTERIZED FAM3"/>
    <property type="match status" value="1"/>
</dbReference>
<dbReference type="InterPro" id="IPR011042">
    <property type="entry name" value="6-blade_b-propeller_TolB-like"/>
</dbReference>
<keyword evidence="8" id="KW-1185">Reference proteome</keyword>
<keyword evidence="4" id="KW-0732">Signal</keyword>
<evidence type="ECO:0000256" key="4">
    <source>
        <dbReference type="ARBA" id="ARBA00022729"/>
    </source>
</evidence>
<proteinExistence type="inferred from homology"/>
<sequence>MSQNLFDSLDQTDPHVVLANSFIFNLHEEDYIFSPSDLSAIHRLLTFMVDKYDRHMAKNKFNGVSTEDHMTAQDNNSRDSHNDDTQSVHVMINQKSVNFNEVPYNIKTTGNNSATLVAVHSPSSSCINSNIANEWTGIAEMTLGEQGSENQGINTNLSLTLISDDSMGVVMKGQPLGACFDEVAKQWIIADSRSNRLLMIPSMESIHHEWIKQPSALCILKEGVSIAALCAEYIQSYQYGNKELCVIAERLGKTCREVIWKHIGNQQVTMAFVDDTDASNVIVRIEHIHRQEWDGNGEPNGGFQFVSGIQLDSEGYSLIADASGRTIQLFDNKLKFCSRVSTDFNLPYTSAMVVNSMGEVLLCDRKQSKLYCAHLLATEKVIPLEERINRSTHRQFGFRGRGRELFKVARFSRISFTEKSQDLEDRSGSDVDSYSLFNEKNVVKGLNFVALNGSTGDIESSVAFDVSTSDEKLITWLRTLPTSSVVIGVSFGDVAERISTDARTALTSYGAVHINEWRGGYSYAIVGRQGLKSQARELLIPQNSMGHMIVGCFDLPLGDIGSVNMTEEHLGGVQRIDQEQMANLGGFKGIEKTIELGEQWKWCGMEVPCKKDEIALHFFSGEHKDDWPKMCVDGHMVFDRDLNGAGRGLNMAAIEPKTKRISAAANFDTYEDETTRVEEWLDAVALGDIVAVVSFDEASTMLNNRMNFFRISFIAEDRIDDPIRPRPLANQDRRGDPMFNTPILIVAGLSTDSLRLSLESLMNQEGLNTQMVIVTYDKEYAENAALATLFHVKSVAMNVTNGYNCKYESINIVLVLL</sequence>
<evidence type="ECO:0000256" key="6">
    <source>
        <dbReference type="SAM" id="MobiDB-lite"/>
    </source>
</evidence>
<feature type="region of interest" description="Disordered" evidence="6">
    <location>
        <begin position="63"/>
        <end position="84"/>
    </location>
</feature>
<accession>A0A1I7XFY5</accession>
<dbReference type="PROSITE" id="PS52031">
    <property type="entry name" value="GG_LECTIN"/>
    <property type="match status" value="2"/>
</dbReference>
<comment type="similarity">
    <text evidence="2">Belongs to the FAM3 family.</text>
</comment>
<evidence type="ECO:0000313" key="8">
    <source>
        <dbReference type="Proteomes" id="UP000095283"/>
    </source>
</evidence>
<evidence type="ECO:0000256" key="5">
    <source>
        <dbReference type="ARBA" id="ARBA00023157"/>
    </source>
</evidence>
<dbReference type="GO" id="GO:0005576">
    <property type="term" value="C:extracellular region"/>
    <property type="evidence" value="ECO:0007669"/>
    <property type="project" value="UniProtKB-SubCell"/>
</dbReference>
<dbReference type="SUPFAM" id="SSF101898">
    <property type="entry name" value="NHL repeat"/>
    <property type="match status" value="1"/>
</dbReference>
<protein>
    <submittedName>
        <fullName evidence="9">ANAPC4_WD40 domain-containing protein</fullName>
    </submittedName>
</protein>
<keyword evidence="3" id="KW-0964">Secreted</keyword>
<comment type="subcellular location">
    <subcellularLocation>
        <location evidence="1">Secreted</location>
    </subcellularLocation>
</comment>
<reference evidence="9" key="1">
    <citation type="submission" date="2016-11" db="UniProtKB">
        <authorList>
            <consortium name="WormBaseParasite"/>
        </authorList>
    </citation>
    <scope>IDENTIFICATION</scope>
</reference>
<dbReference type="Pfam" id="PF15711">
    <property type="entry name" value="ILEI"/>
    <property type="match status" value="2"/>
</dbReference>
<organism evidence="8 9">
    <name type="scientific">Heterorhabditis bacteriophora</name>
    <name type="common">Entomopathogenic nematode worm</name>
    <dbReference type="NCBI Taxonomy" id="37862"/>
    <lineage>
        <taxon>Eukaryota</taxon>
        <taxon>Metazoa</taxon>
        <taxon>Ecdysozoa</taxon>
        <taxon>Nematoda</taxon>
        <taxon>Chromadorea</taxon>
        <taxon>Rhabditida</taxon>
        <taxon>Rhabditina</taxon>
        <taxon>Rhabditomorpha</taxon>
        <taxon>Strongyloidea</taxon>
        <taxon>Heterorhabditidae</taxon>
        <taxon>Heterorhabditis</taxon>
    </lineage>
</organism>